<feature type="domain" description="Helix-hairpin-helix DNA-binding motif class 1" evidence="1">
    <location>
        <begin position="167"/>
        <end position="186"/>
    </location>
</feature>
<dbReference type="InterPro" id="IPR004509">
    <property type="entry name" value="Competence_ComEA_HhH"/>
</dbReference>
<dbReference type="Pfam" id="PF10531">
    <property type="entry name" value="SLBB"/>
    <property type="match status" value="1"/>
</dbReference>
<evidence type="ECO:0000259" key="1">
    <source>
        <dbReference type="SMART" id="SM00278"/>
    </source>
</evidence>
<dbReference type="Gene3D" id="3.10.560.10">
    <property type="entry name" value="Outer membrane lipoprotein wza domain like"/>
    <property type="match status" value="1"/>
</dbReference>
<dbReference type="KEGG" id="aqg:HRU87_02995"/>
<name>A0A7D4TR93_9MICO</name>
<dbReference type="RefSeq" id="WP_173493470.1">
    <property type="nucleotide sequence ID" value="NZ_CP054056.1"/>
</dbReference>
<dbReference type="GO" id="GO:0015627">
    <property type="term" value="C:type II protein secretion system complex"/>
    <property type="evidence" value="ECO:0007669"/>
    <property type="project" value="TreeGrafter"/>
</dbReference>
<dbReference type="GO" id="GO:0006281">
    <property type="term" value="P:DNA repair"/>
    <property type="evidence" value="ECO:0007669"/>
    <property type="project" value="InterPro"/>
</dbReference>
<dbReference type="GO" id="GO:0003677">
    <property type="term" value="F:DNA binding"/>
    <property type="evidence" value="ECO:0007669"/>
    <property type="project" value="InterPro"/>
</dbReference>
<dbReference type="InterPro" id="IPR003583">
    <property type="entry name" value="Hlx-hairpin-Hlx_DNA-bd_motif"/>
</dbReference>
<reference evidence="2 3" key="1">
    <citation type="submission" date="2020-05" db="EMBL/GenBank/DDBJ databases">
        <title>Aquirufa sp. strain 15G-AUS-rot a new Aquirufa species.</title>
        <authorList>
            <person name="Pitt A."/>
            <person name="Hahn M.W."/>
        </authorList>
    </citation>
    <scope>NUCLEOTIDE SEQUENCE [LARGE SCALE GENOMIC DNA]</scope>
    <source>
        <strain evidence="2 3">15G-AUS-rot</strain>
    </source>
</reference>
<keyword evidence="3" id="KW-1185">Reference proteome</keyword>
<accession>A0A7D4TR93</accession>
<dbReference type="NCBIfam" id="TIGR00426">
    <property type="entry name" value="competence protein ComEA helix-hairpin-helix repeat region"/>
    <property type="match status" value="1"/>
</dbReference>
<evidence type="ECO:0000313" key="2">
    <source>
        <dbReference type="EMBL" id="QKJ25173.1"/>
    </source>
</evidence>
<dbReference type="Pfam" id="PF12836">
    <property type="entry name" value="HHH_3"/>
    <property type="match status" value="1"/>
</dbReference>
<evidence type="ECO:0000313" key="3">
    <source>
        <dbReference type="Proteomes" id="UP000501003"/>
    </source>
</evidence>
<dbReference type="SMART" id="SM00278">
    <property type="entry name" value="HhH1"/>
    <property type="match status" value="2"/>
</dbReference>
<feature type="domain" description="Helix-hairpin-helix DNA-binding motif class 1" evidence="1">
    <location>
        <begin position="137"/>
        <end position="156"/>
    </location>
</feature>
<dbReference type="InterPro" id="IPR010994">
    <property type="entry name" value="RuvA_2-like"/>
</dbReference>
<dbReference type="EMBL" id="CP054056">
    <property type="protein sequence ID" value="QKJ25173.1"/>
    <property type="molecule type" value="Genomic_DNA"/>
</dbReference>
<proteinExistence type="predicted"/>
<gene>
    <name evidence="2" type="ORF">HRU87_02995</name>
</gene>
<dbReference type="GO" id="GO:0015628">
    <property type="term" value="P:protein secretion by the type II secretion system"/>
    <property type="evidence" value="ECO:0007669"/>
    <property type="project" value="TreeGrafter"/>
</dbReference>
<dbReference type="Gene3D" id="1.10.150.310">
    <property type="entry name" value="Tex RuvX-like domain-like"/>
    <property type="match status" value="1"/>
</dbReference>
<protein>
    <submittedName>
        <fullName evidence="2">Helix-hairpin-helix domain-containing protein</fullName>
    </submittedName>
</protein>
<dbReference type="SUPFAM" id="SSF47781">
    <property type="entry name" value="RuvA domain 2-like"/>
    <property type="match status" value="1"/>
</dbReference>
<dbReference type="PANTHER" id="PTHR21180:SF32">
    <property type="entry name" value="ENDONUCLEASE_EXONUCLEASE_PHOSPHATASE FAMILY DOMAIN-CONTAINING PROTEIN 1"/>
    <property type="match status" value="1"/>
</dbReference>
<sequence length="189" mass="19713">MKNALEWFSQLSLIQKVVIGSLAAGLVVILGSSFSSSDQAYEFESPELADSTTLNLGMIYVHVAGEVASPGLYQLEAGSRVEDAISVAGGMTAEAFEQSVNLARMVSDGEQIVVLAKGQIASGSAGGFISLNSADQEQLESLPGVGPALASAIIEYRSQIGSFADLEQLREVSGIGPKLFAKITTQLTL</sequence>
<dbReference type="Proteomes" id="UP000501003">
    <property type="component" value="Chromosome"/>
</dbReference>
<dbReference type="AlphaFoldDB" id="A0A7D4TR93"/>
<dbReference type="PANTHER" id="PTHR21180">
    <property type="entry name" value="ENDONUCLEASE/EXONUCLEASE/PHOSPHATASE FAMILY DOMAIN-CONTAINING PROTEIN 1"/>
    <property type="match status" value="1"/>
</dbReference>
<dbReference type="InterPro" id="IPR019554">
    <property type="entry name" value="Soluble_ligand-bd"/>
</dbReference>
<dbReference type="InterPro" id="IPR051675">
    <property type="entry name" value="Endo/Exo/Phosphatase_dom_1"/>
</dbReference>
<organism evidence="2 3">
    <name type="scientific">Aquiluna borgnonia</name>
    <dbReference type="NCBI Taxonomy" id="2499157"/>
    <lineage>
        <taxon>Bacteria</taxon>
        <taxon>Bacillati</taxon>
        <taxon>Actinomycetota</taxon>
        <taxon>Actinomycetes</taxon>
        <taxon>Micrococcales</taxon>
        <taxon>Microbacteriaceae</taxon>
        <taxon>Luna cluster</taxon>
        <taxon>Luna-1 subcluster</taxon>
        <taxon>Aquiluna</taxon>
    </lineage>
</organism>